<dbReference type="InterPro" id="IPR036869">
    <property type="entry name" value="J_dom_sf"/>
</dbReference>
<dbReference type="PANTHER" id="PTHR46112">
    <property type="entry name" value="AMINOPEPTIDASE"/>
    <property type="match status" value="1"/>
</dbReference>
<dbReference type="CDD" id="cd06257">
    <property type="entry name" value="DnaJ"/>
    <property type="match status" value="1"/>
</dbReference>
<dbReference type="EMBL" id="CAMKVN010000029">
    <property type="protein sequence ID" value="CAI2162215.1"/>
    <property type="molecule type" value="Genomic_DNA"/>
</dbReference>
<evidence type="ECO:0000256" key="1">
    <source>
        <dbReference type="ARBA" id="ARBA00001936"/>
    </source>
</evidence>
<comment type="caution">
    <text evidence="9">The sequence shown here is derived from an EMBL/GenBank/DDBJ whole genome shotgun (WGS) entry which is preliminary data.</text>
</comment>
<proteinExistence type="inferred from homology"/>
<evidence type="ECO:0000256" key="4">
    <source>
        <dbReference type="ARBA" id="ARBA00022801"/>
    </source>
</evidence>
<evidence type="ECO:0000313" key="9">
    <source>
        <dbReference type="EMBL" id="CAI2162215.1"/>
    </source>
</evidence>
<dbReference type="SUPFAM" id="SSF55920">
    <property type="entry name" value="Creatinase/aminopeptidase"/>
    <property type="match status" value="1"/>
</dbReference>
<dbReference type="GO" id="GO:0046872">
    <property type="term" value="F:metal ion binding"/>
    <property type="evidence" value="ECO:0007669"/>
    <property type="project" value="UniProtKB-KW"/>
</dbReference>
<dbReference type="InterPro" id="IPR050659">
    <property type="entry name" value="Peptidase_M24B"/>
</dbReference>
<evidence type="ECO:0000256" key="6">
    <source>
        <dbReference type="RuleBase" id="RU000590"/>
    </source>
</evidence>
<dbReference type="InterPro" id="IPR001623">
    <property type="entry name" value="DnaJ_domain"/>
</dbReference>
<dbReference type="PROSITE" id="PS00491">
    <property type="entry name" value="PROLINE_PEPTIDASE"/>
    <property type="match status" value="1"/>
</dbReference>
<dbReference type="InterPro" id="IPR029149">
    <property type="entry name" value="Creatin/AminoP/Spt16_N"/>
</dbReference>
<organism evidence="9 10">
    <name type="scientific">Funneliformis geosporum</name>
    <dbReference type="NCBI Taxonomy" id="1117311"/>
    <lineage>
        <taxon>Eukaryota</taxon>
        <taxon>Fungi</taxon>
        <taxon>Fungi incertae sedis</taxon>
        <taxon>Mucoromycota</taxon>
        <taxon>Glomeromycotina</taxon>
        <taxon>Glomeromycetes</taxon>
        <taxon>Glomerales</taxon>
        <taxon>Glomeraceae</taxon>
        <taxon>Funneliformis</taxon>
    </lineage>
</organism>
<accession>A0A9W4SB66</accession>
<keyword evidence="7" id="KW-0812">Transmembrane</keyword>
<dbReference type="AlphaFoldDB" id="A0A9W4SB66"/>
<comment type="similarity">
    <text evidence="2 6">Belongs to the peptidase M24B family.</text>
</comment>
<evidence type="ECO:0000256" key="7">
    <source>
        <dbReference type="SAM" id="Phobius"/>
    </source>
</evidence>
<dbReference type="InterPro" id="IPR000994">
    <property type="entry name" value="Pept_M24"/>
</dbReference>
<dbReference type="SUPFAM" id="SSF53092">
    <property type="entry name" value="Creatinase/prolidase N-terminal domain"/>
    <property type="match status" value="1"/>
</dbReference>
<evidence type="ECO:0000256" key="3">
    <source>
        <dbReference type="ARBA" id="ARBA00022723"/>
    </source>
</evidence>
<dbReference type="Proteomes" id="UP001153678">
    <property type="component" value="Unassembled WGS sequence"/>
</dbReference>
<dbReference type="PROSITE" id="PS50076">
    <property type="entry name" value="DNAJ_2"/>
    <property type="match status" value="1"/>
</dbReference>
<dbReference type="Gene3D" id="3.90.230.10">
    <property type="entry name" value="Creatinase/methionine aminopeptidase superfamily"/>
    <property type="match status" value="1"/>
</dbReference>
<sequence length="700" mass="79752">MNTEEIIKNNNLDALFFFSPENRFWLTDFQSSLGFLFIIGKEKYLLVDGRYITDAQKKLNHKQVEIRLWKIGIETNKIRMVKTKKEITRMSQAAQITDRVYQRVLKLVKIGMSEKDLAKLIHSSFEEMGAEGLSFDTIVVSGKNGALPHGQPSDKIIKEGELITVDFGCKYQGYCSDFTRTFAVGKEINPKLKEIYQIVKEAHEIDQIVRNYIQQKGFGEYFIHSTGHGLGIEVHEAPSVSSRDNTILQPGMVITIEPGIYIPDLGGVRIEDDVLVTKTGYQQYYQVLGLTYGGTYTKKDIENAYKRQSLRYHSDKVVQCGNIRPGSLAHGCAKSFNDEYWFCSEKHKKMFNEAEERMKEINQAYCALTGKGLTNLNVSKEHSIEKKQNIFDFALKSAMVDYLRGTGYAFCSPACQQKAQKGGNGGNQPKCFQCNREFWQKNKEGGINSFYPPEAENKRFCSSKSITIQNETEKKNIESIKLTLLEDVRKKRIAKSGEKNIRALLELAKSKHDFEELLLIIKQLEELRETEGYQACQAEIQAQEERLKKMDPQKYNERINSSFEEQIKSSGLTEGELSAETIATMAEAKRTNEPQKVKLAKDLIAVDGSLKSLNQLLSQVNQAQTKPEKQKILSKLLIFIKENIFNEKAYQKKRDEVDRVVNKLAEEVRTEPPSSEDFPYLPICLGLMFILVVGISILLI</sequence>
<dbReference type="InterPro" id="IPR000587">
    <property type="entry name" value="Creatinase_N"/>
</dbReference>
<keyword evidence="3 6" id="KW-0479">Metal-binding</keyword>
<dbReference type="Pfam" id="PF00557">
    <property type="entry name" value="Peptidase_M24"/>
    <property type="match status" value="1"/>
</dbReference>
<keyword evidence="7" id="KW-1133">Transmembrane helix</keyword>
<gene>
    <name evidence="9" type="ORF">FWILDA_LOCUS446</name>
</gene>
<dbReference type="Pfam" id="PF01321">
    <property type="entry name" value="Creatinase_N"/>
    <property type="match status" value="1"/>
</dbReference>
<dbReference type="GO" id="GO:0016787">
    <property type="term" value="F:hydrolase activity"/>
    <property type="evidence" value="ECO:0007669"/>
    <property type="project" value="UniProtKB-KW"/>
</dbReference>
<evidence type="ECO:0000313" key="10">
    <source>
        <dbReference type="Proteomes" id="UP001153678"/>
    </source>
</evidence>
<keyword evidence="4" id="KW-0378">Hydrolase</keyword>
<keyword evidence="7" id="KW-0472">Membrane</keyword>
<dbReference type="Gene3D" id="1.10.287.110">
    <property type="entry name" value="DnaJ domain"/>
    <property type="match status" value="1"/>
</dbReference>
<keyword evidence="5" id="KW-0464">Manganese</keyword>
<protein>
    <submittedName>
        <fullName evidence="9">12447_t:CDS:1</fullName>
    </submittedName>
</protein>
<evidence type="ECO:0000256" key="5">
    <source>
        <dbReference type="ARBA" id="ARBA00023211"/>
    </source>
</evidence>
<dbReference type="InterPro" id="IPR036005">
    <property type="entry name" value="Creatinase/aminopeptidase-like"/>
</dbReference>
<evidence type="ECO:0000259" key="8">
    <source>
        <dbReference type="PROSITE" id="PS50076"/>
    </source>
</evidence>
<reference evidence="9" key="1">
    <citation type="submission" date="2022-08" db="EMBL/GenBank/DDBJ databases">
        <authorList>
            <person name="Kallberg Y."/>
            <person name="Tangrot J."/>
            <person name="Rosling A."/>
        </authorList>
    </citation>
    <scope>NUCLEOTIDE SEQUENCE</scope>
    <source>
        <strain evidence="9">Wild A</strain>
    </source>
</reference>
<evidence type="ECO:0000256" key="2">
    <source>
        <dbReference type="ARBA" id="ARBA00008766"/>
    </source>
</evidence>
<name>A0A9W4SB66_9GLOM</name>
<dbReference type="InterPro" id="IPR001131">
    <property type="entry name" value="Peptidase_M24B_aminopep-P_CS"/>
</dbReference>
<dbReference type="CDD" id="cd01092">
    <property type="entry name" value="APP-like"/>
    <property type="match status" value="1"/>
</dbReference>
<dbReference type="OrthoDB" id="9995434at2759"/>
<feature type="transmembrane region" description="Helical" evidence="7">
    <location>
        <begin position="678"/>
        <end position="699"/>
    </location>
</feature>
<comment type="cofactor">
    <cofactor evidence="1">
        <name>Mn(2+)</name>
        <dbReference type="ChEBI" id="CHEBI:29035"/>
    </cofactor>
</comment>
<feature type="domain" description="J" evidence="8">
    <location>
        <begin position="283"/>
        <end position="373"/>
    </location>
</feature>
<dbReference type="PANTHER" id="PTHR46112:SF2">
    <property type="entry name" value="XAA-PRO AMINOPEPTIDASE P-RELATED"/>
    <property type="match status" value="1"/>
</dbReference>
<dbReference type="SUPFAM" id="SSF46565">
    <property type="entry name" value="Chaperone J-domain"/>
    <property type="match status" value="1"/>
</dbReference>
<keyword evidence="10" id="KW-1185">Reference proteome</keyword>